<feature type="compositionally biased region" description="Basic and acidic residues" evidence="1">
    <location>
        <begin position="27"/>
        <end position="41"/>
    </location>
</feature>
<dbReference type="AlphaFoldDB" id="A0A090LJ48"/>
<dbReference type="WBParaSite" id="SRAE_2000282600.1">
    <property type="protein sequence ID" value="SRAE_2000282600.1"/>
    <property type="gene ID" value="WBGene00263040"/>
</dbReference>
<feature type="compositionally biased region" description="Polar residues" evidence="1">
    <location>
        <begin position="1"/>
        <end position="11"/>
    </location>
</feature>
<feature type="compositionally biased region" description="Low complexity" evidence="1">
    <location>
        <begin position="130"/>
        <end position="143"/>
    </location>
</feature>
<reference evidence="2 3" key="1">
    <citation type="submission" date="2014-09" db="EMBL/GenBank/DDBJ databases">
        <authorList>
            <person name="Martin A.A."/>
        </authorList>
    </citation>
    <scope>NUCLEOTIDE SEQUENCE</scope>
    <source>
        <strain evidence="3">ED321</strain>
        <strain evidence="2">ED321 Heterogonic</strain>
    </source>
</reference>
<dbReference type="Proteomes" id="UP000035682">
    <property type="component" value="Unplaced"/>
</dbReference>
<evidence type="ECO:0000313" key="3">
    <source>
        <dbReference type="Proteomes" id="UP000035682"/>
    </source>
</evidence>
<feature type="compositionally biased region" description="Basic and acidic residues" evidence="1">
    <location>
        <begin position="96"/>
        <end position="106"/>
    </location>
</feature>
<feature type="region of interest" description="Disordered" evidence="1">
    <location>
        <begin position="1"/>
        <end position="55"/>
    </location>
</feature>
<dbReference type="GeneID" id="36380533"/>
<dbReference type="CTD" id="36380533"/>
<gene>
    <name evidence="2 4 5" type="ORF">SRAE_2000282600</name>
</gene>
<evidence type="ECO:0000313" key="2">
    <source>
        <dbReference type="EMBL" id="CEF68168.1"/>
    </source>
</evidence>
<protein>
    <submittedName>
        <fullName evidence="2 4">Uncharacterized protein</fullName>
    </submittedName>
</protein>
<dbReference type="RefSeq" id="XP_024507368.1">
    <property type="nucleotide sequence ID" value="XM_024653942.1"/>
</dbReference>
<keyword evidence="3" id="KW-1185">Reference proteome</keyword>
<accession>A0A090LJ48</accession>
<evidence type="ECO:0000313" key="4">
    <source>
        <dbReference type="WBParaSite" id="SRAE_2000282600.1"/>
    </source>
</evidence>
<proteinExistence type="predicted"/>
<evidence type="ECO:0000256" key="1">
    <source>
        <dbReference type="SAM" id="MobiDB-lite"/>
    </source>
</evidence>
<dbReference type="WormBase" id="SRAE_2000282600">
    <property type="protein sequence ID" value="SRP09080"/>
    <property type="gene ID" value="WBGene00263040"/>
</dbReference>
<feature type="region of interest" description="Disordered" evidence="1">
    <location>
        <begin position="92"/>
        <end position="143"/>
    </location>
</feature>
<sequence length="143" mass="16039">MDLMDKTNTNSDKIKSSKKNFTSNEKMSLKKDPNLSMKDNKTNTSKKSNKSQKEKIVYNNRHDVLKAQLKNFQLGAPIDCDGGAFDKNVKITNSVKENKSLSDSKKKSISKKKVSSKKSNEKSSSKKIKTNSCSKKNTNVSEK</sequence>
<feature type="compositionally biased region" description="Basic residues" evidence="1">
    <location>
        <begin position="107"/>
        <end position="116"/>
    </location>
</feature>
<organism evidence="2">
    <name type="scientific">Strongyloides ratti</name>
    <name type="common">Parasitic roundworm</name>
    <dbReference type="NCBI Taxonomy" id="34506"/>
    <lineage>
        <taxon>Eukaryota</taxon>
        <taxon>Metazoa</taxon>
        <taxon>Ecdysozoa</taxon>
        <taxon>Nematoda</taxon>
        <taxon>Chromadorea</taxon>
        <taxon>Rhabditida</taxon>
        <taxon>Tylenchina</taxon>
        <taxon>Panagrolaimomorpha</taxon>
        <taxon>Strongyloidoidea</taxon>
        <taxon>Strongyloididae</taxon>
        <taxon>Strongyloides</taxon>
    </lineage>
</organism>
<reference evidence="4" key="2">
    <citation type="submission" date="2020-12" db="UniProtKB">
        <authorList>
            <consortium name="WormBaseParasite"/>
        </authorList>
    </citation>
    <scope>IDENTIFICATION</scope>
</reference>
<dbReference type="EMBL" id="LN609529">
    <property type="protein sequence ID" value="CEF68168.1"/>
    <property type="molecule type" value="Genomic_DNA"/>
</dbReference>
<evidence type="ECO:0000313" key="5">
    <source>
        <dbReference type="WormBase" id="SRAE_2000282600"/>
    </source>
</evidence>
<name>A0A090LJ48_STRRB</name>